<sequence>MTLAPRHVLAAGLIALGLGSAGTALAQPAAYVFHAPDAPTVLQTDAGGHVIVPAGRPDLAVPPIPVPHVMNGGGFGLTGFDYYSDQPTEGRLGARRHPKSYVLAPAYIAPPLPPR</sequence>
<feature type="chain" id="PRO_5021834103" evidence="1">
    <location>
        <begin position="27"/>
        <end position="115"/>
    </location>
</feature>
<accession>A0A564FZ23</accession>
<keyword evidence="1" id="KW-0732">Signal</keyword>
<evidence type="ECO:0000313" key="4">
    <source>
        <dbReference type="Proteomes" id="UP000401717"/>
    </source>
</evidence>
<organism evidence="3 4">
    <name type="scientific">Methylobacterium dankookense</name>
    <dbReference type="NCBI Taxonomy" id="560405"/>
    <lineage>
        <taxon>Bacteria</taxon>
        <taxon>Pseudomonadati</taxon>
        <taxon>Pseudomonadota</taxon>
        <taxon>Alphaproteobacteria</taxon>
        <taxon>Hyphomicrobiales</taxon>
        <taxon>Methylobacteriaceae</taxon>
        <taxon>Methylobacterium</taxon>
    </lineage>
</organism>
<evidence type="ECO:0000313" key="5">
    <source>
        <dbReference type="Proteomes" id="UP001055303"/>
    </source>
</evidence>
<dbReference type="EMBL" id="BPQI01000142">
    <property type="protein sequence ID" value="GJD58319.1"/>
    <property type="molecule type" value="Genomic_DNA"/>
</dbReference>
<proteinExistence type="predicted"/>
<dbReference type="Proteomes" id="UP000401717">
    <property type="component" value="Unassembled WGS sequence"/>
</dbReference>
<reference evidence="3 4" key="1">
    <citation type="submission" date="2019-06" db="EMBL/GenBank/DDBJ databases">
        <authorList>
            <person name="Rodrigo-Torres L."/>
            <person name="Arahal R. D."/>
            <person name="Lucena T."/>
        </authorList>
    </citation>
    <scope>NUCLEOTIDE SEQUENCE [LARGE SCALE GENOMIC DNA]</scope>
    <source>
        <strain evidence="3 4">SW08-7</strain>
    </source>
</reference>
<reference evidence="2" key="3">
    <citation type="submission" date="2021-08" db="EMBL/GenBank/DDBJ databases">
        <authorList>
            <person name="Tani A."/>
            <person name="Ola A."/>
            <person name="Ogura Y."/>
            <person name="Katsura K."/>
            <person name="Hayashi T."/>
        </authorList>
    </citation>
    <scope>NUCLEOTIDE SEQUENCE</scope>
    <source>
        <strain evidence="2">DSM 22415</strain>
    </source>
</reference>
<dbReference type="EMBL" id="CABFVH010000019">
    <property type="protein sequence ID" value="VUF13395.1"/>
    <property type="molecule type" value="Genomic_DNA"/>
</dbReference>
<gene>
    <name evidence="2" type="ORF">IFDJLNFL_4238</name>
    <name evidence="3" type="ORF">MTDSW087_03098</name>
</gene>
<dbReference type="AlphaFoldDB" id="A0A564FZ23"/>
<keyword evidence="5" id="KW-1185">Reference proteome</keyword>
<dbReference type="RefSeq" id="WP_144765383.1">
    <property type="nucleotide sequence ID" value="NZ_BPQI01000142.1"/>
</dbReference>
<dbReference type="Proteomes" id="UP001055303">
    <property type="component" value="Unassembled WGS sequence"/>
</dbReference>
<evidence type="ECO:0000256" key="1">
    <source>
        <dbReference type="SAM" id="SignalP"/>
    </source>
</evidence>
<dbReference type="OrthoDB" id="7995823at2"/>
<evidence type="ECO:0000313" key="2">
    <source>
        <dbReference type="EMBL" id="GJD58319.1"/>
    </source>
</evidence>
<protein>
    <submittedName>
        <fullName evidence="3">Uncharacterized protein</fullName>
    </submittedName>
</protein>
<feature type="signal peptide" evidence="1">
    <location>
        <begin position="1"/>
        <end position="26"/>
    </location>
</feature>
<name>A0A564FZ23_9HYPH</name>
<evidence type="ECO:0000313" key="3">
    <source>
        <dbReference type="EMBL" id="VUF13395.1"/>
    </source>
</evidence>
<reference evidence="2" key="2">
    <citation type="journal article" date="2021" name="Front. Microbiol.">
        <title>Comprehensive Comparative Genomics and Phenotyping of Methylobacterium Species.</title>
        <authorList>
            <person name="Alessa O."/>
            <person name="Ogura Y."/>
            <person name="Fujitani Y."/>
            <person name="Takami H."/>
            <person name="Hayashi T."/>
            <person name="Sahin N."/>
            <person name="Tani A."/>
        </authorList>
    </citation>
    <scope>NUCLEOTIDE SEQUENCE</scope>
    <source>
        <strain evidence="2">DSM 22415</strain>
    </source>
</reference>